<gene>
    <name evidence="4" type="ORF">WJX73_001538</name>
</gene>
<evidence type="ECO:0000313" key="5">
    <source>
        <dbReference type="Proteomes" id="UP001465755"/>
    </source>
</evidence>
<comment type="caution">
    <text evidence="4">The sequence shown here is derived from an EMBL/GenBank/DDBJ whole genome shotgun (WGS) entry which is preliminary data.</text>
</comment>
<accession>A0AAW1PYG4</accession>
<dbReference type="GO" id="GO:0005524">
    <property type="term" value="F:ATP binding"/>
    <property type="evidence" value="ECO:0007669"/>
    <property type="project" value="UniProtKB-UniRule"/>
</dbReference>
<evidence type="ECO:0000313" key="4">
    <source>
        <dbReference type="EMBL" id="KAK9813481.1"/>
    </source>
</evidence>
<dbReference type="InterPro" id="IPR000719">
    <property type="entry name" value="Prot_kinase_dom"/>
</dbReference>
<dbReference type="SUPFAM" id="SSF56112">
    <property type="entry name" value="Protein kinase-like (PK-like)"/>
    <property type="match status" value="1"/>
</dbReference>
<keyword evidence="5" id="KW-1185">Reference proteome</keyword>
<dbReference type="Proteomes" id="UP001465755">
    <property type="component" value="Unassembled WGS sequence"/>
</dbReference>
<dbReference type="Gene3D" id="1.10.510.10">
    <property type="entry name" value="Transferase(Phosphotransferase) domain 1"/>
    <property type="match status" value="1"/>
</dbReference>
<keyword evidence="1" id="KW-0547">Nucleotide-binding</keyword>
<protein>
    <recommendedName>
        <fullName evidence="3">Protein kinase domain-containing protein</fullName>
    </recommendedName>
</protein>
<reference evidence="4 5" key="1">
    <citation type="journal article" date="2024" name="Nat. Commun.">
        <title>Phylogenomics reveals the evolutionary origins of lichenization in chlorophyte algae.</title>
        <authorList>
            <person name="Puginier C."/>
            <person name="Libourel C."/>
            <person name="Otte J."/>
            <person name="Skaloud P."/>
            <person name="Haon M."/>
            <person name="Grisel S."/>
            <person name="Petersen M."/>
            <person name="Berrin J.G."/>
            <person name="Delaux P.M."/>
            <person name="Dal Grande F."/>
            <person name="Keller J."/>
        </authorList>
    </citation>
    <scope>NUCLEOTIDE SEQUENCE [LARGE SCALE GENOMIC DNA]</scope>
    <source>
        <strain evidence="4 5">SAG 2036</strain>
    </source>
</reference>
<feature type="compositionally biased region" description="Polar residues" evidence="2">
    <location>
        <begin position="74"/>
        <end position="85"/>
    </location>
</feature>
<organism evidence="4 5">
    <name type="scientific">Symbiochloris irregularis</name>
    <dbReference type="NCBI Taxonomy" id="706552"/>
    <lineage>
        <taxon>Eukaryota</taxon>
        <taxon>Viridiplantae</taxon>
        <taxon>Chlorophyta</taxon>
        <taxon>core chlorophytes</taxon>
        <taxon>Trebouxiophyceae</taxon>
        <taxon>Trebouxiales</taxon>
        <taxon>Trebouxiaceae</taxon>
        <taxon>Symbiochloris</taxon>
    </lineage>
</organism>
<feature type="compositionally biased region" description="Polar residues" evidence="2">
    <location>
        <begin position="54"/>
        <end position="66"/>
    </location>
</feature>
<evidence type="ECO:0000259" key="3">
    <source>
        <dbReference type="PROSITE" id="PS50011"/>
    </source>
</evidence>
<dbReference type="PROSITE" id="PS50011">
    <property type="entry name" value="PROTEIN_KINASE_DOM"/>
    <property type="match status" value="1"/>
</dbReference>
<dbReference type="EMBL" id="JALJOQ010000004">
    <property type="protein sequence ID" value="KAK9813481.1"/>
    <property type="molecule type" value="Genomic_DNA"/>
</dbReference>
<proteinExistence type="predicted"/>
<sequence>MTGDDESWEDAASSVDEDFYAAEEAGFDLELDSASDQEYDGLCFTDSSNRTHHTSLPSPQRYQPVTHQDDDTSVEAQNGLRSLSNVAPPIPPAEMVSDMSSSPPHTPRDCVIPRDRSALSDISTSPPQKSAKQSKRSSRGTASPGKASTRSRTHSCSRIPIDQASSAIPIAPTSPRPINITFLPSPEARVPDAESKVEADPLKTAIADFYDNTDRRGLEHFLGGQYVVDDGIDTLLQEVGTSQGGYIPAVHPPRANIQGSEAAGVQAIDSSLTSSPPALMSDYPMAGPMDQASLGMEAPLYLCDTPPLSTGFSATNVEHSAMSQPVVTERDAGPVAAVQTSQGGPCAPNQLYSEEVAGNGMQNVRDSGERTATVSTMGAARERAAEAAPEPPPNVPYWLQPCVPQADGSSNPIPSIPLASLEHVWDTKLNKKFTKLGSGSFGTVFRMHTSWAGQKVAVKVAEGGSRARDPWALYQRKALAKEAASLAALQGIPGIVPILGTVTVEAVGGGQAFAGFVMPIAEGGDVFDVMDSYLER</sequence>
<name>A0AAW1PYG4_9CHLO</name>
<feature type="domain" description="Protein kinase" evidence="3">
    <location>
        <begin position="430"/>
        <end position="536"/>
    </location>
</feature>
<dbReference type="AlphaFoldDB" id="A0AAW1PYG4"/>
<feature type="region of interest" description="Disordered" evidence="2">
    <location>
        <begin position="39"/>
        <end position="180"/>
    </location>
</feature>
<dbReference type="GO" id="GO:0004672">
    <property type="term" value="F:protein kinase activity"/>
    <property type="evidence" value="ECO:0007669"/>
    <property type="project" value="InterPro"/>
</dbReference>
<feature type="binding site" evidence="1">
    <location>
        <position position="459"/>
    </location>
    <ligand>
        <name>ATP</name>
        <dbReference type="ChEBI" id="CHEBI:30616"/>
    </ligand>
</feature>
<evidence type="ECO:0000256" key="2">
    <source>
        <dbReference type="SAM" id="MobiDB-lite"/>
    </source>
</evidence>
<feature type="compositionally biased region" description="Basic and acidic residues" evidence="2">
    <location>
        <begin position="106"/>
        <end position="118"/>
    </location>
</feature>
<evidence type="ECO:0000256" key="1">
    <source>
        <dbReference type="PROSITE-ProRule" id="PRU10141"/>
    </source>
</evidence>
<dbReference type="InterPro" id="IPR017441">
    <property type="entry name" value="Protein_kinase_ATP_BS"/>
</dbReference>
<dbReference type="InterPro" id="IPR011009">
    <property type="entry name" value="Kinase-like_dom_sf"/>
</dbReference>
<keyword evidence="1" id="KW-0067">ATP-binding</keyword>
<dbReference type="PROSITE" id="PS00107">
    <property type="entry name" value="PROTEIN_KINASE_ATP"/>
    <property type="match status" value="1"/>
</dbReference>